<dbReference type="PANTHER" id="PTHR42718">
    <property type="entry name" value="MAJOR FACILITATOR SUPERFAMILY MULTIDRUG TRANSPORTER MFSC"/>
    <property type="match status" value="1"/>
</dbReference>
<dbReference type="PANTHER" id="PTHR42718:SF42">
    <property type="entry name" value="EXPORT PROTEIN"/>
    <property type="match status" value="1"/>
</dbReference>
<feature type="transmembrane region" description="Helical" evidence="5">
    <location>
        <begin position="104"/>
        <end position="125"/>
    </location>
</feature>
<keyword evidence="2 5" id="KW-0812">Transmembrane</keyword>
<feature type="domain" description="Major facilitator superfamily (MFS) profile" evidence="6">
    <location>
        <begin position="13"/>
        <end position="496"/>
    </location>
</feature>
<evidence type="ECO:0000256" key="4">
    <source>
        <dbReference type="ARBA" id="ARBA00023136"/>
    </source>
</evidence>
<feature type="transmembrane region" description="Helical" evidence="5">
    <location>
        <begin position="12"/>
        <end position="35"/>
    </location>
</feature>
<dbReference type="CDD" id="cd17321">
    <property type="entry name" value="MFS_MMR_MDR_like"/>
    <property type="match status" value="1"/>
</dbReference>
<reference evidence="7 8" key="1">
    <citation type="submission" date="2020-08" db="EMBL/GenBank/DDBJ databases">
        <title>Sequencing the genomes of 1000 actinobacteria strains.</title>
        <authorList>
            <person name="Klenk H.-P."/>
        </authorList>
    </citation>
    <scope>NUCLEOTIDE SEQUENCE [LARGE SCALE GENOMIC DNA]</scope>
    <source>
        <strain evidence="7 8">DSM 45486</strain>
    </source>
</reference>
<keyword evidence="4 5" id="KW-0472">Membrane</keyword>
<comment type="subcellular location">
    <subcellularLocation>
        <location evidence="1">Cell membrane</location>
        <topology evidence="1">Multi-pass membrane protein</topology>
    </subcellularLocation>
</comment>
<feature type="transmembrane region" description="Helical" evidence="5">
    <location>
        <begin position="473"/>
        <end position="492"/>
    </location>
</feature>
<feature type="transmembrane region" description="Helical" evidence="5">
    <location>
        <begin position="79"/>
        <end position="98"/>
    </location>
</feature>
<keyword evidence="3 5" id="KW-1133">Transmembrane helix</keyword>
<gene>
    <name evidence="7" type="ORF">F4560_001154</name>
</gene>
<feature type="transmembrane region" description="Helical" evidence="5">
    <location>
        <begin position="137"/>
        <end position="158"/>
    </location>
</feature>
<feature type="transmembrane region" description="Helical" evidence="5">
    <location>
        <begin position="164"/>
        <end position="186"/>
    </location>
</feature>
<dbReference type="Pfam" id="PF07690">
    <property type="entry name" value="MFS_1"/>
    <property type="match status" value="1"/>
</dbReference>
<protein>
    <submittedName>
        <fullName evidence="7">EmrB/QacA subfamily drug resistance transporter</fullName>
    </submittedName>
</protein>
<feature type="transmembrane region" description="Helical" evidence="5">
    <location>
        <begin position="198"/>
        <end position="218"/>
    </location>
</feature>
<evidence type="ECO:0000256" key="1">
    <source>
        <dbReference type="ARBA" id="ARBA00004651"/>
    </source>
</evidence>
<evidence type="ECO:0000256" key="3">
    <source>
        <dbReference type="ARBA" id="ARBA00022989"/>
    </source>
</evidence>
<evidence type="ECO:0000313" key="8">
    <source>
        <dbReference type="Proteomes" id="UP000552097"/>
    </source>
</evidence>
<dbReference type="InterPro" id="IPR020846">
    <property type="entry name" value="MFS_dom"/>
</dbReference>
<keyword evidence="8" id="KW-1185">Reference proteome</keyword>
<feature type="transmembrane region" description="Helical" evidence="5">
    <location>
        <begin position="55"/>
        <end position="72"/>
    </location>
</feature>
<feature type="transmembrane region" description="Helical" evidence="5">
    <location>
        <begin position="268"/>
        <end position="291"/>
    </location>
</feature>
<dbReference type="InterPro" id="IPR036259">
    <property type="entry name" value="MFS_trans_sf"/>
</dbReference>
<name>A0A7W9LZ29_9PSEU</name>
<feature type="transmembrane region" description="Helical" evidence="5">
    <location>
        <begin position="355"/>
        <end position="380"/>
    </location>
</feature>
<dbReference type="SUPFAM" id="SSF103473">
    <property type="entry name" value="MFS general substrate transporter"/>
    <property type="match status" value="1"/>
</dbReference>
<dbReference type="Gene3D" id="1.20.1720.10">
    <property type="entry name" value="Multidrug resistance protein D"/>
    <property type="match status" value="2"/>
</dbReference>
<sequence>MDRDTVYKNRWKILAVLCLSLTVIGLDNLILTVALPSIQSTLSATASELQWTIDGYTLPFGGLLLLTGSLADRLGRKRVLLVGMVVFLGFSLAAAYANSADLLIAARAGMGIGGAMIMPATLSIIRNVFPAEEQAKAVGIWAAAGAIGVPLGPIVGGLLLENYWWGSVFLVNVPLVALALIAGFLMIPESRAKLVGKLDLVGVVLSAAGLFALVYGLISAPHEGWDDPTTLAVLIGGAVLLGVFALWERRIEHPMLSGELFGNRQFSGSAATVLMVNFGLFAMLFVVTQFLQLVLGYEPFATGVRLLSAITIVVGAGMGIKLVEKAGLKGTATLGLTLTGVSMVVLAGVETDSKTAPLIALALFGLGMGLAMPACANAILAATPPAQAGVGSAVTDAAIQVGGTLGIAVTGSVLATTYRAALPAESPLPAEVDAVVRDSIGGANLVAEKLGGEGGEQLRRLASDAFVSGLADAMYVGAGVAAVGALIALVVLPKVVSDRSREEEPEPEQRAVPQKT</sequence>
<feature type="transmembrane region" description="Helical" evidence="5">
    <location>
        <begin position="303"/>
        <end position="323"/>
    </location>
</feature>
<accession>A0A7W9LZ29</accession>
<comment type="caution">
    <text evidence="7">The sequence shown here is derived from an EMBL/GenBank/DDBJ whole genome shotgun (WGS) entry which is preliminary data.</text>
</comment>
<dbReference type="EMBL" id="JACHMO010000001">
    <property type="protein sequence ID" value="MBB5801386.1"/>
    <property type="molecule type" value="Genomic_DNA"/>
</dbReference>
<dbReference type="RefSeq" id="WP_184917139.1">
    <property type="nucleotide sequence ID" value="NZ_JACHMO010000001.1"/>
</dbReference>
<feature type="transmembrane region" description="Helical" evidence="5">
    <location>
        <begin position="330"/>
        <end position="349"/>
    </location>
</feature>
<dbReference type="AlphaFoldDB" id="A0A7W9LZ29"/>
<dbReference type="PROSITE" id="PS50850">
    <property type="entry name" value="MFS"/>
    <property type="match status" value="1"/>
</dbReference>
<proteinExistence type="predicted"/>
<organism evidence="7 8">
    <name type="scientific">Saccharothrix ecbatanensis</name>
    <dbReference type="NCBI Taxonomy" id="1105145"/>
    <lineage>
        <taxon>Bacteria</taxon>
        <taxon>Bacillati</taxon>
        <taxon>Actinomycetota</taxon>
        <taxon>Actinomycetes</taxon>
        <taxon>Pseudonocardiales</taxon>
        <taxon>Pseudonocardiaceae</taxon>
        <taxon>Saccharothrix</taxon>
    </lineage>
</organism>
<dbReference type="GO" id="GO:0022857">
    <property type="term" value="F:transmembrane transporter activity"/>
    <property type="evidence" value="ECO:0007669"/>
    <property type="project" value="InterPro"/>
</dbReference>
<feature type="transmembrane region" description="Helical" evidence="5">
    <location>
        <begin position="230"/>
        <end position="247"/>
    </location>
</feature>
<evidence type="ECO:0000256" key="5">
    <source>
        <dbReference type="SAM" id="Phobius"/>
    </source>
</evidence>
<dbReference type="InterPro" id="IPR011701">
    <property type="entry name" value="MFS"/>
</dbReference>
<dbReference type="Proteomes" id="UP000552097">
    <property type="component" value="Unassembled WGS sequence"/>
</dbReference>
<evidence type="ECO:0000259" key="6">
    <source>
        <dbReference type="PROSITE" id="PS50850"/>
    </source>
</evidence>
<dbReference type="PRINTS" id="PR01036">
    <property type="entry name" value="TCRTETB"/>
</dbReference>
<evidence type="ECO:0000256" key="2">
    <source>
        <dbReference type="ARBA" id="ARBA00022692"/>
    </source>
</evidence>
<dbReference type="GO" id="GO:0005886">
    <property type="term" value="C:plasma membrane"/>
    <property type="evidence" value="ECO:0007669"/>
    <property type="project" value="UniProtKB-SubCell"/>
</dbReference>
<evidence type="ECO:0000313" key="7">
    <source>
        <dbReference type="EMBL" id="MBB5801386.1"/>
    </source>
</evidence>